<sequence>MKKAKEQLQEVEKDTNSHSKEVASSADAMMNDIKAKNDNNQRKEITEATKEITEKTEALLGEFERRLKSMKATHNNESKRIKTEISRLFRGAVAKRKDELIALYKKAFSMKSEIGSIRKEYNNIIVQHQKNSRKLIENRANILNGIKRGCHDLKKQKENLALQEAKNAKTRQNDLNELNRLWKNMKASKNAEIEKLEQKIIEKRNQINKLEGRSTSNSKSRNSALNSITEGIIRDFEEEMQKKKTELEQLSKKSNE</sequence>
<feature type="region of interest" description="Disordered" evidence="1">
    <location>
        <begin position="211"/>
        <end position="232"/>
    </location>
</feature>
<dbReference type="AlphaFoldDB" id="A0A1J4K5Z1"/>
<feature type="compositionally biased region" description="Polar residues" evidence="1">
    <location>
        <begin position="213"/>
        <end position="229"/>
    </location>
</feature>
<protein>
    <submittedName>
        <fullName evidence="2">Uncharacterized protein</fullName>
    </submittedName>
</protein>
<reference evidence="2" key="1">
    <citation type="submission" date="2016-10" db="EMBL/GenBank/DDBJ databases">
        <authorList>
            <person name="Benchimol M."/>
            <person name="Almeida L.G."/>
            <person name="Vasconcelos A.T."/>
            <person name="Perreira-Neves A."/>
            <person name="Rosa I.A."/>
            <person name="Tasca T."/>
            <person name="Bogo M.R."/>
            <person name="de Souza W."/>
        </authorList>
    </citation>
    <scope>NUCLEOTIDE SEQUENCE [LARGE SCALE GENOMIC DNA]</scope>
    <source>
        <strain evidence="2">K</strain>
    </source>
</reference>
<keyword evidence="3" id="KW-1185">Reference proteome</keyword>
<name>A0A1J4K5Z1_9EUKA</name>
<feature type="compositionally biased region" description="Basic and acidic residues" evidence="1">
    <location>
        <begin position="33"/>
        <end position="44"/>
    </location>
</feature>
<gene>
    <name evidence="2" type="ORF">TRFO_25056</name>
</gene>
<dbReference type="RefSeq" id="XP_068360009.1">
    <property type="nucleotide sequence ID" value="XM_068504106.1"/>
</dbReference>
<accession>A0A1J4K5Z1</accession>
<dbReference type="VEuPathDB" id="TrichDB:TRFO_25056"/>
<dbReference type="EMBL" id="MLAK01000713">
    <property type="protein sequence ID" value="OHT06873.1"/>
    <property type="molecule type" value="Genomic_DNA"/>
</dbReference>
<comment type="caution">
    <text evidence="2">The sequence shown here is derived from an EMBL/GenBank/DDBJ whole genome shotgun (WGS) entry which is preliminary data.</text>
</comment>
<feature type="compositionally biased region" description="Basic and acidic residues" evidence="1">
    <location>
        <begin position="1"/>
        <end position="21"/>
    </location>
</feature>
<proteinExistence type="predicted"/>
<dbReference type="Proteomes" id="UP000179807">
    <property type="component" value="Unassembled WGS sequence"/>
</dbReference>
<feature type="region of interest" description="Disordered" evidence="1">
    <location>
        <begin position="1"/>
        <end position="44"/>
    </location>
</feature>
<evidence type="ECO:0000256" key="1">
    <source>
        <dbReference type="SAM" id="MobiDB-lite"/>
    </source>
</evidence>
<organism evidence="2 3">
    <name type="scientific">Tritrichomonas foetus</name>
    <dbReference type="NCBI Taxonomy" id="1144522"/>
    <lineage>
        <taxon>Eukaryota</taxon>
        <taxon>Metamonada</taxon>
        <taxon>Parabasalia</taxon>
        <taxon>Tritrichomonadida</taxon>
        <taxon>Tritrichomonadidae</taxon>
        <taxon>Tritrichomonas</taxon>
    </lineage>
</organism>
<evidence type="ECO:0000313" key="2">
    <source>
        <dbReference type="EMBL" id="OHT06873.1"/>
    </source>
</evidence>
<dbReference type="GeneID" id="94838810"/>
<evidence type="ECO:0000313" key="3">
    <source>
        <dbReference type="Proteomes" id="UP000179807"/>
    </source>
</evidence>